<evidence type="ECO:0000256" key="2">
    <source>
        <dbReference type="ARBA" id="ARBA00022490"/>
    </source>
</evidence>
<dbReference type="Proteomes" id="UP000298138">
    <property type="component" value="Unassembled WGS sequence"/>
</dbReference>
<feature type="region of interest" description="Disordered" evidence="4">
    <location>
        <begin position="1"/>
        <end position="65"/>
    </location>
</feature>
<dbReference type="InterPro" id="IPR051185">
    <property type="entry name" value="ASPM"/>
</dbReference>
<dbReference type="GO" id="GO:0005516">
    <property type="term" value="F:calmodulin binding"/>
    <property type="evidence" value="ECO:0007669"/>
    <property type="project" value="UniProtKB-KW"/>
</dbReference>
<reference evidence="6 7" key="1">
    <citation type="submission" date="2019-04" db="EMBL/GenBank/DDBJ databases">
        <title>Comparative genomics and transcriptomics to analyze fruiting body development in filamentous ascomycetes.</title>
        <authorList>
            <consortium name="DOE Joint Genome Institute"/>
            <person name="Lutkenhaus R."/>
            <person name="Traeger S."/>
            <person name="Breuer J."/>
            <person name="Kuo A."/>
            <person name="Lipzen A."/>
            <person name="Pangilinan J."/>
            <person name="Dilworth D."/>
            <person name="Sandor L."/>
            <person name="Poggeler S."/>
            <person name="Barry K."/>
            <person name="Grigoriev I.V."/>
            <person name="Nowrousian M."/>
        </authorList>
    </citation>
    <scope>NUCLEOTIDE SEQUENCE [LARGE SCALE GENOMIC DNA]</scope>
    <source>
        <strain evidence="6 7">CBS 389.68</strain>
    </source>
</reference>
<dbReference type="InParanoid" id="A0A4S2MTV3"/>
<feature type="domain" description="Calponin-homology (CH)" evidence="5">
    <location>
        <begin position="316"/>
        <end position="443"/>
    </location>
</feature>
<dbReference type="Gene3D" id="1.10.418.10">
    <property type="entry name" value="Calponin-like domain"/>
    <property type="match status" value="2"/>
</dbReference>
<dbReference type="EMBL" id="ML220128">
    <property type="protein sequence ID" value="TGZ79931.1"/>
    <property type="molecule type" value="Genomic_DNA"/>
</dbReference>
<keyword evidence="2" id="KW-0963">Cytoplasm</keyword>
<keyword evidence="7" id="KW-1185">Reference proteome</keyword>
<dbReference type="GO" id="GO:0000922">
    <property type="term" value="C:spindle pole"/>
    <property type="evidence" value="ECO:0007669"/>
    <property type="project" value="TreeGrafter"/>
</dbReference>
<dbReference type="CDD" id="cd21223">
    <property type="entry name" value="CH_ASPM_rpt1"/>
    <property type="match status" value="1"/>
</dbReference>
<sequence>MTFHSDISKASGDSYRSRKRPKRSLESLPSPPSLTAEEEAELRPPPDFLAPGLISHKSRRPAPRKLDPVLSEDLSRCEMYEESWLAAQEASVHQLLNHLIAQYSPIPTGTHRKELRREMLTLYSSAPFPTVYKRVHASLQFGALSITQSTLDKSASSKFVNGGQGWGLDVGLRQRYLELFVGSYERQSLITALEVVVGREMFANACPGESERKIMETFITRYMINSEDLLAATQPEPPRNRRGVLIQQSTAEDEDKGTPAWLLRRSLLRSLLLILLLDKVKARGIMGRQCLFQTSSPHKSSNSVLVALARLLLPSMGDVVKPLRHINYNLESTQDPLSEFDFTINNIAVDLRDGVRLSRVVEVLRGSKNRLSGPLSSDDEQEDIFFITPRLQYPALSRAQKLHNVNLMLSHIDNVHNVQAKHIVDGHREITVGFLWTLLTQGGLDLLVDWDVVKSEISRLKAEADQRGVKYRQPRLPASTPYYSLMETWARLVAEKHGLKVLNLTTSFADGAVFAAIVSEYEQFLPSLAKQDPKASLETKLRGIGCNSYFGEQIHSH</sequence>
<dbReference type="GO" id="GO:0005737">
    <property type="term" value="C:cytoplasm"/>
    <property type="evidence" value="ECO:0007669"/>
    <property type="project" value="UniProtKB-SubCell"/>
</dbReference>
<evidence type="ECO:0000256" key="3">
    <source>
        <dbReference type="ARBA" id="ARBA00022860"/>
    </source>
</evidence>
<dbReference type="InterPro" id="IPR001715">
    <property type="entry name" value="CH_dom"/>
</dbReference>
<evidence type="ECO:0000259" key="5">
    <source>
        <dbReference type="PROSITE" id="PS50021"/>
    </source>
</evidence>
<dbReference type="SUPFAM" id="SSF47576">
    <property type="entry name" value="Calponin-homology domain, CH-domain"/>
    <property type="match status" value="1"/>
</dbReference>
<accession>A0A4S2MTV3</accession>
<dbReference type="PANTHER" id="PTHR22706:SF1">
    <property type="entry name" value="ASSEMBLY FACTOR FOR SPINDLE MICROTUBULES"/>
    <property type="match status" value="1"/>
</dbReference>
<dbReference type="STRING" id="341454.A0A4S2MTV3"/>
<organism evidence="6 7">
    <name type="scientific">Ascodesmis nigricans</name>
    <dbReference type="NCBI Taxonomy" id="341454"/>
    <lineage>
        <taxon>Eukaryota</taxon>
        <taxon>Fungi</taxon>
        <taxon>Dikarya</taxon>
        <taxon>Ascomycota</taxon>
        <taxon>Pezizomycotina</taxon>
        <taxon>Pezizomycetes</taxon>
        <taxon>Pezizales</taxon>
        <taxon>Ascodesmidaceae</taxon>
        <taxon>Ascodesmis</taxon>
    </lineage>
</organism>
<protein>
    <recommendedName>
        <fullName evidence="5">Calponin-homology (CH) domain-containing protein</fullName>
    </recommendedName>
</protein>
<dbReference type="GO" id="GO:0000278">
    <property type="term" value="P:mitotic cell cycle"/>
    <property type="evidence" value="ECO:0007669"/>
    <property type="project" value="TreeGrafter"/>
</dbReference>
<evidence type="ECO:0000313" key="6">
    <source>
        <dbReference type="EMBL" id="TGZ79931.1"/>
    </source>
</evidence>
<dbReference type="AlphaFoldDB" id="A0A4S2MTV3"/>
<dbReference type="PROSITE" id="PS50021">
    <property type="entry name" value="CH"/>
    <property type="match status" value="1"/>
</dbReference>
<evidence type="ECO:0000256" key="1">
    <source>
        <dbReference type="ARBA" id="ARBA00004496"/>
    </source>
</evidence>
<comment type="subcellular location">
    <subcellularLocation>
        <location evidence="1">Cytoplasm</location>
    </subcellularLocation>
</comment>
<dbReference type="GO" id="GO:0051295">
    <property type="term" value="P:establishment of meiotic spindle localization"/>
    <property type="evidence" value="ECO:0007669"/>
    <property type="project" value="TreeGrafter"/>
</dbReference>
<keyword evidence="3" id="KW-0112">Calmodulin-binding</keyword>
<evidence type="ECO:0000256" key="4">
    <source>
        <dbReference type="SAM" id="MobiDB-lite"/>
    </source>
</evidence>
<proteinExistence type="predicted"/>
<dbReference type="PANTHER" id="PTHR22706">
    <property type="entry name" value="ASSEMBLY FACTOR FOR SPINDLE MICROTUBULES"/>
    <property type="match status" value="1"/>
</dbReference>
<dbReference type="OrthoDB" id="76388at2759"/>
<evidence type="ECO:0000313" key="7">
    <source>
        <dbReference type="Proteomes" id="UP000298138"/>
    </source>
</evidence>
<dbReference type="GO" id="GO:0007051">
    <property type="term" value="P:spindle organization"/>
    <property type="evidence" value="ECO:0007669"/>
    <property type="project" value="TreeGrafter"/>
</dbReference>
<name>A0A4S2MTV3_9PEZI</name>
<gene>
    <name evidence="6" type="ORF">EX30DRAFT_308228</name>
</gene>
<dbReference type="InterPro" id="IPR036872">
    <property type="entry name" value="CH_dom_sf"/>
</dbReference>